<evidence type="ECO:0000256" key="2">
    <source>
        <dbReference type="ARBA" id="ARBA00022618"/>
    </source>
</evidence>
<feature type="binding site" evidence="7">
    <location>
        <begin position="116"/>
        <end position="122"/>
    </location>
    <ligand>
        <name>ATP</name>
        <dbReference type="ChEBI" id="CHEBI:30616"/>
    </ligand>
</feature>
<feature type="binding site" evidence="7">
    <location>
        <begin position="158"/>
        <end position="159"/>
    </location>
    <ligand>
        <name>UDP-N-acetyl-alpha-D-muramoyl-L-alanyl-D-glutamate</name>
        <dbReference type="ChEBI" id="CHEBI:83900"/>
    </ligand>
</feature>
<dbReference type="Proteomes" id="UP001595947">
    <property type="component" value="Unassembled WGS sequence"/>
</dbReference>
<comment type="similarity">
    <text evidence="1 7">Belongs to the MurCDEF family. MurE subfamily.</text>
</comment>
<evidence type="ECO:0000256" key="3">
    <source>
        <dbReference type="ARBA" id="ARBA00022960"/>
    </source>
</evidence>
<keyword evidence="3 7" id="KW-0133">Cell shape</keyword>
<comment type="cofactor">
    <cofactor evidence="7">
        <name>Mg(2+)</name>
        <dbReference type="ChEBI" id="CHEBI:18420"/>
    </cofactor>
</comment>
<dbReference type="InterPro" id="IPR036565">
    <property type="entry name" value="Mur-like_cat_sf"/>
</dbReference>
<proteinExistence type="inferred from homology"/>
<evidence type="ECO:0000256" key="6">
    <source>
        <dbReference type="ARBA" id="ARBA00023316"/>
    </source>
</evidence>
<keyword evidence="7" id="KW-0460">Magnesium</keyword>
<dbReference type="PANTHER" id="PTHR23135">
    <property type="entry name" value="MUR LIGASE FAMILY MEMBER"/>
    <property type="match status" value="1"/>
</dbReference>
<dbReference type="Pfam" id="PF08245">
    <property type="entry name" value="Mur_ligase_M"/>
    <property type="match status" value="1"/>
</dbReference>
<evidence type="ECO:0000313" key="12">
    <source>
        <dbReference type="EMBL" id="MFC5064075.1"/>
    </source>
</evidence>
<dbReference type="SUPFAM" id="SSF63418">
    <property type="entry name" value="MurE/MurF N-terminal domain"/>
    <property type="match status" value="1"/>
</dbReference>
<evidence type="ECO:0000259" key="9">
    <source>
        <dbReference type="Pfam" id="PF01225"/>
    </source>
</evidence>
<evidence type="ECO:0000259" key="11">
    <source>
        <dbReference type="Pfam" id="PF08245"/>
    </source>
</evidence>
<sequence>MARTIAEILGFLRTLAPVARLVVPERLRPVAVRGVTLDSREVRPGDLFAGLPGARVHGADRADDAWEAGAVALLSDRPSPLLPSLVVPDPRRVLGPLASWLHDDPSRAVAVHGVTGTNGKTSTVHLLDAALTAAGRRTGLAGSLVVRAGDDERPAGRTTAEAPAVQAMLARCRDAGVDDVALEVSSHGLALHRVAGTRFRTAVFTNLSPDHLDLHGDLESYYAAKASLFTPERADAAVVVVDDEAGRRLAAETTCPVTTVSTTGVPADWRAGTIRADGDGTSFRARGPGVDVEVRLQLLGPQQVPNALAALATAVGAGADPAAAVRGLAATPALPGRLERVDAGQPFLAVVDFAHNVGAHRRVLPFLRSVTAGRLVVVLGATGGRDRSKRAALGRCVAGLADLVVVTDESPHDEDPAALRDAVAAGAREVAGAEVVVHADRRTAVAVAVAEAGPGDTVLLAGRGADGVRIEAGVAEPLDDRELLRTALRPRVAG</sequence>
<accession>A0ABV9YRD4</accession>
<comment type="PTM">
    <text evidence="7">Carboxylation is probably crucial for Mg(2+) binding and, consequently, for the gamma-phosphate positioning of ATP.</text>
</comment>
<keyword evidence="6 7" id="KW-0961">Cell wall biogenesis/degradation</keyword>
<keyword evidence="7 12" id="KW-0436">Ligase</keyword>
<keyword evidence="7" id="KW-0963">Cytoplasm</keyword>
<feature type="domain" description="Mur ligase C-terminal" evidence="10">
    <location>
        <begin position="336"/>
        <end position="464"/>
    </location>
</feature>
<dbReference type="InterPro" id="IPR005761">
    <property type="entry name" value="UDP-N-AcMur-Glu-dNH2Pim_ligase"/>
</dbReference>
<evidence type="ECO:0000256" key="4">
    <source>
        <dbReference type="ARBA" id="ARBA00022984"/>
    </source>
</evidence>
<evidence type="ECO:0000259" key="10">
    <source>
        <dbReference type="Pfam" id="PF02875"/>
    </source>
</evidence>
<feature type="modified residue" description="N6-carboxylysine" evidence="7">
    <location>
        <position position="225"/>
    </location>
</feature>
<dbReference type="EC" id="6.3.2.-" evidence="7"/>
<feature type="binding site" evidence="7">
    <location>
        <position position="185"/>
    </location>
    <ligand>
        <name>UDP-N-acetyl-alpha-D-muramoyl-L-alanyl-D-glutamate</name>
        <dbReference type="ChEBI" id="CHEBI:83900"/>
    </ligand>
</feature>
<keyword evidence="2 7" id="KW-0132">Cell division</keyword>
<feature type="binding site" evidence="7">
    <location>
        <position position="193"/>
    </location>
    <ligand>
        <name>UDP-N-acetyl-alpha-D-muramoyl-L-alanyl-D-glutamate</name>
        <dbReference type="ChEBI" id="CHEBI:83900"/>
    </ligand>
</feature>
<feature type="binding site" evidence="7">
    <location>
        <position position="37"/>
    </location>
    <ligand>
        <name>UDP-N-acetyl-alpha-D-muramoyl-L-alanyl-D-glutamate</name>
        <dbReference type="ChEBI" id="CHEBI:83900"/>
    </ligand>
</feature>
<comment type="function">
    <text evidence="7">Catalyzes the addition of an amino acid to the nucleotide precursor UDP-N-acetylmuramoyl-L-alanyl-D-glutamate (UMAG) in the biosynthesis of bacterial cell-wall peptidoglycan.</text>
</comment>
<evidence type="ECO:0000313" key="13">
    <source>
        <dbReference type="Proteomes" id="UP001595947"/>
    </source>
</evidence>
<dbReference type="NCBIfam" id="TIGR01085">
    <property type="entry name" value="murE"/>
    <property type="match status" value="1"/>
</dbReference>
<dbReference type="SUPFAM" id="SSF53623">
    <property type="entry name" value="MurD-like peptide ligases, catalytic domain"/>
    <property type="match status" value="1"/>
</dbReference>
<dbReference type="Gene3D" id="3.40.1190.10">
    <property type="entry name" value="Mur-like, catalytic domain"/>
    <property type="match status" value="1"/>
</dbReference>
<dbReference type="Pfam" id="PF01225">
    <property type="entry name" value="Mur_ligase"/>
    <property type="match status" value="1"/>
</dbReference>
<dbReference type="PANTHER" id="PTHR23135:SF4">
    <property type="entry name" value="UDP-N-ACETYLMURAMOYL-L-ALANYL-D-GLUTAMATE--2,6-DIAMINOPIMELATE LIGASE MURE HOMOLOG, CHLOROPLASTIC"/>
    <property type="match status" value="1"/>
</dbReference>
<comment type="subcellular location">
    <subcellularLocation>
        <location evidence="7 8">Cytoplasm</location>
    </subcellularLocation>
</comment>
<feature type="domain" description="Mur ligase N-terminal catalytic" evidence="9">
    <location>
        <begin position="32"/>
        <end position="79"/>
    </location>
</feature>
<keyword evidence="4 7" id="KW-0573">Peptidoglycan synthesis</keyword>
<dbReference type="InterPro" id="IPR013221">
    <property type="entry name" value="Mur_ligase_cen"/>
</dbReference>
<comment type="pathway">
    <text evidence="7 8">Cell wall biogenesis; peptidoglycan biosynthesis.</text>
</comment>
<dbReference type="InterPro" id="IPR004101">
    <property type="entry name" value="Mur_ligase_C"/>
</dbReference>
<evidence type="ECO:0000256" key="7">
    <source>
        <dbReference type="HAMAP-Rule" id="MF_00208"/>
    </source>
</evidence>
<comment type="caution">
    <text evidence="7">Lacks conserved residue(s) required for the propagation of feature annotation.</text>
</comment>
<dbReference type="InterPro" id="IPR036615">
    <property type="entry name" value="Mur_ligase_C_dom_sf"/>
</dbReference>
<dbReference type="HAMAP" id="MF_00208">
    <property type="entry name" value="MurE"/>
    <property type="match status" value="1"/>
</dbReference>
<evidence type="ECO:0000256" key="5">
    <source>
        <dbReference type="ARBA" id="ARBA00023306"/>
    </source>
</evidence>
<gene>
    <name evidence="7" type="primary">murE</name>
    <name evidence="12" type="ORF">ACFPBZ_17775</name>
</gene>
<evidence type="ECO:0000256" key="8">
    <source>
        <dbReference type="RuleBase" id="RU004135"/>
    </source>
</evidence>
<feature type="binding site" evidence="7">
    <location>
        <position position="39"/>
    </location>
    <ligand>
        <name>UDP-N-acetyl-alpha-D-muramoyl-L-alanyl-D-glutamate</name>
        <dbReference type="ChEBI" id="CHEBI:83900"/>
    </ligand>
</feature>
<keyword evidence="5 7" id="KW-0131">Cell cycle</keyword>
<dbReference type="InterPro" id="IPR000713">
    <property type="entry name" value="Mur_ligase_N"/>
</dbReference>
<comment type="caution">
    <text evidence="12">The sequence shown here is derived from an EMBL/GenBank/DDBJ whole genome shotgun (WGS) entry which is preliminary data.</text>
</comment>
<dbReference type="RefSeq" id="WP_378037422.1">
    <property type="nucleotide sequence ID" value="NZ_JBHSIV010000019.1"/>
</dbReference>
<dbReference type="SUPFAM" id="SSF53244">
    <property type="entry name" value="MurD-like peptide ligases, peptide-binding domain"/>
    <property type="match status" value="1"/>
</dbReference>
<organism evidence="12 13">
    <name type="scientific">Actinomycetospora atypica</name>
    <dbReference type="NCBI Taxonomy" id="1290095"/>
    <lineage>
        <taxon>Bacteria</taxon>
        <taxon>Bacillati</taxon>
        <taxon>Actinomycetota</taxon>
        <taxon>Actinomycetes</taxon>
        <taxon>Pseudonocardiales</taxon>
        <taxon>Pseudonocardiaceae</taxon>
        <taxon>Actinomycetospora</taxon>
    </lineage>
</organism>
<keyword evidence="13" id="KW-1185">Reference proteome</keyword>
<name>A0ABV9YRD4_9PSEU</name>
<feature type="domain" description="Mur ligase central" evidence="11">
    <location>
        <begin position="114"/>
        <end position="314"/>
    </location>
</feature>
<dbReference type="EMBL" id="JBHSIV010000019">
    <property type="protein sequence ID" value="MFC5064075.1"/>
    <property type="molecule type" value="Genomic_DNA"/>
</dbReference>
<keyword evidence="7" id="KW-0547">Nucleotide-binding</keyword>
<reference evidence="13" key="1">
    <citation type="journal article" date="2019" name="Int. J. Syst. Evol. Microbiol.">
        <title>The Global Catalogue of Microorganisms (GCM) 10K type strain sequencing project: providing services to taxonomists for standard genome sequencing and annotation.</title>
        <authorList>
            <consortium name="The Broad Institute Genomics Platform"/>
            <consortium name="The Broad Institute Genome Sequencing Center for Infectious Disease"/>
            <person name="Wu L."/>
            <person name="Ma J."/>
        </authorList>
    </citation>
    <scope>NUCLEOTIDE SEQUENCE [LARGE SCALE GENOMIC DNA]</scope>
    <source>
        <strain evidence="13">CGMCC 4.7093</strain>
    </source>
</reference>
<dbReference type="GO" id="GO:0008765">
    <property type="term" value="F:UDP-N-acetylmuramoylalanyl-D-glutamate-2,6-diaminopimelate ligase activity"/>
    <property type="evidence" value="ECO:0007669"/>
    <property type="project" value="UniProtKB-EC"/>
</dbReference>
<dbReference type="Pfam" id="PF02875">
    <property type="entry name" value="Mur_ligase_C"/>
    <property type="match status" value="1"/>
</dbReference>
<dbReference type="InterPro" id="IPR035911">
    <property type="entry name" value="MurE/MurF_N"/>
</dbReference>
<dbReference type="Gene3D" id="3.40.1390.10">
    <property type="entry name" value="MurE/MurF, N-terminal domain"/>
    <property type="match status" value="1"/>
</dbReference>
<evidence type="ECO:0000256" key="1">
    <source>
        <dbReference type="ARBA" id="ARBA00005898"/>
    </source>
</evidence>
<keyword evidence="7" id="KW-0067">ATP-binding</keyword>
<dbReference type="Gene3D" id="3.90.190.20">
    <property type="entry name" value="Mur ligase, C-terminal domain"/>
    <property type="match status" value="1"/>
</dbReference>
<protein>
    <recommendedName>
        <fullName evidence="7">UDP-N-acetylmuramyl-tripeptide synthetase</fullName>
        <ecNumber evidence="7">6.3.2.-</ecNumber>
    </recommendedName>
    <alternativeName>
        <fullName evidence="7">UDP-MurNAc-tripeptide synthetase</fullName>
    </alternativeName>
</protein>